<sequence>MVNVIIQMSKYVLVILAAAYAMKCFTVFSDKHEMDRGGVYLTQNVLMFLIHFICYLIIYLMTDDIKMIYFYIAQFILFLTTLIVYSTVYKHASRLIVNNMCYLLMVGFVILTRLDYSMAVRQFIIAIAAIVISLAIPIFMAKVRTLDRWGIFYGVLGFLMIASVFVIGESRYGATNWISIGGFSLQPSELAKIVFVFFVAAMLANDVSFKRIVITTAAAAAYVLALVAERDLGAAVIFFVTYLIMLYVATRQFRYMALGLASGAAAGVIAYRLFDHVRTRVIAWQDPWGNYNDAGYQIAQSLFAIGTGGWFGMGLFQGSPETIPVVVSDFVFSAISEEMGALFSICLILVYFSCLLMFINISLRLVKPFYKLLAIGLSASYGFQLFLCIGGVTKLIPHTGVTMPLISYGGSSVLSTIIIFAVIQGLYLLRQREVYLLEKRRERENQSLSEAEYR</sequence>
<dbReference type="GO" id="GO:0032153">
    <property type="term" value="C:cell division site"/>
    <property type="evidence" value="ECO:0007669"/>
    <property type="project" value="TreeGrafter"/>
</dbReference>
<evidence type="ECO:0000313" key="8">
    <source>
        <dbReference type="Proteomes" id="UP000824164"/>
    </source>
</evidence>
<evidence type="ECO:0000256" key="1">
    <source>
        <dbReference type="ARBA" id="ARBA00004141"/>
    </source>
</evidence>
<feature type="transmembrane region" description="Helical" evidence="6">
    <location>
        <begin position="41"/>
        <end position="61"/>
    </location>
</feature>
<feature type="transmembrane region" description="Helical" evidence="6">
    <location>
        <begin position="405"/>
        <end position="429"/>
    </location>
</feature>
<dbReference type="GO" id="GO:0008360">
    <property type="term" value="P:regulation of cell shape"/>
    <property type="evidence" value="ECO:0007669"/>
    <property type="project" value="UniProtKB-KW"/>
</dbReference>
<reference evidence="7" key="2">
    <citation type="journal article" date="2021" name="PeerJ">
        <title>Extensive microbial diversity within the chicken gut microbiome revealed by metagenomics and culture.</title>
        <authorList>
            <person name="Gilroy R."/>
            <person name="Ravi A."/>
            <person name="Getino M."/>
            <person name="Pursley I."/>
            <person name="Horton D.L."/>
            <person name="Alikhan N.F."/>
            <person name="Baker D."/>
            <person name="Gharbi K."/>
            <person name="Hall N."/>
            <person name="Watson M."/>
            <person name="Adriaenssens E.M."/>
            <person name="Foster-Nyarko E."/>
            <person name="Jarju S."/>
            <person name="Secka A."/>
            <person name="Antonio M."/>
            <person name="Oren A."/>
            <person name="Chaudhuri R.R."/>
            <person name="La Ragione R."/>
            <person name="Hildebrand F."/>
            <person name="Pallen M.J."/>
        </authorList>
    </citation>
    <scope>NUCLEOTIDE SEQUENCE</scope>
    <source>
        <strain evidence="7">CHK187-14744</strain>
    </source>
</reference>
<evidence type="ECO:0000256" key="3">
    <source>
        <dbReference type="ARBA" id="ARBA00022960"/>
    </source>
</evidence>
<name>A0A9D1KXC7_9FIRM</name>
<reference evidence="7" key="1">
    <citation type="submission" date="2020-10" db="EMBL/GenBank/DDBJ databases">
        <authorList>
            <person name="Gilroy R."/>
        </authorList>
    </citation>
    <scope>NUCLEOTIDE SEQUENCE</scope>
    <source>
        <strain evidence="7">CHK187-14744</strain>
    </source>
</reference>
<dbReference type="GO" id="GO:0005886">
    <property type="term" value="C:plasma membrane"/>
    <property type="evidence" value="ECO:0007669"/>
    <property type="project" value="TreeGrafter"/>
</dbReference>
<evidence type="ECO:0000256" key="5">
    <source>
        <dbReference type="ARBA" id="ARBA00023136"/>
    </source>
</evidence>
<feature type="transmembrane region" description="Helical" evidence="6">
    <location>
        <begin position="339"/>
        <end position="360"/>
    </location>
</feature>
<dbReference type="PANTHER" id="PTHR30474">
    <property type="entry name" value="CELL CYCLE PROTEIN"/>
    <property type="match status" value="1"/>
</dbReference>
<feature type="transmembrane region" description="Helical" evidence="6">
    <location>
        <begin position="255"/>
        <end position="274"/>
    </location>
</feature>
<dbReference type="Pfam" id="PF01098">
    <property type="entry name" value="FTSW_RODA_SPOVE"/>
    <property type="match status" value="1"/>
</dbReference>
<keyword evidence="3" id="KW-0133">Cell shape</keyword>
<feature type="transmembrane region" description="Helical" evidence="6">
    <location>
        <begin position="12"/>
        <end position="29"/>
    </location>
</feature>
<dbReference type="Proteomes" id="UP000824164">
    <property type="component" value="Unassembled WGS sequence"/>
</dbReference>
<organism evidence="7 8">
    <name type="scientific">Candidatus Onthocola gallistercoris</name>
    <dbReference type="NCBI Taxonomy" id="2840876"/>
    <lineage>
        <taxon>Bacteria</taxon>
        <taxon>Bacillati</taxon>
        <taxon>Bacillota</taxon>
        <taxon>Bacilli</taxon>
        <taxon>Candidatus Onthocola</taxon>
    </lineage>
</organism>
<evidence type="ECO:0000256" key="4">
    <source>
        <dbReference type="ARBA" id="ARBA00022989"/>
    </source>
</evidence>
<keyword evidence="5 6" id="KW-0472">Membrane</keyword>
<feature type="transmembrane region" description="Helical" evidence="6">
    <location>
        <begin position="68"/>
        <end position="89"/>
    </location>
</feature>
<feature type="transmembrane region" description="Helical" evidence="6">
    <location>
        <begin position="123"/>
        <end position="143"/>
    </location>
</feature>
<feature type="transmembrane region" description="Helical" evidence="6">
    <location>
        <begin position="232"/>
        <end position="249"/>
    </location>
</feature>
<feature type="transmembrane region" description="Helical" evidence="6">
    <location>
        <begin position="372"/>
        <end position="393"/>
    </location>
</feature>
<dbReference type="AlphaFoldDB" id="A0A9D1KXC7"/>
<comment type="caution">
    <text evidence="7">The sequence shown here is derived from an EMBL/GenBank/DDBJ whole genome shotgun (WGS) entry which is preliminary data.</text>
</comment>
<gene>
    <name evidence="7" type="ORF">IAB63_03570</name>
</gene>
<evidence type="ECO:0000313" key="7">
    <source>
        <dbReference type="EMBL" id="HIU02315.1"/>
    </source>
</evidence>
<feature type="transmembrane region" description="Helical" evidence="6">
    <location>
        <begin position="95"/>
        <end position="111"/>
    </location>
</feature>
<dbReference type="GO" id="GO:0051301">
    <property type="term" value="P:cell division"/>
    <property type="evidence" value="ECO:0007669"/>
    <property type="project" value="InterPro"/>
</dbReference>
<feature type="transmembrane region" description="Helical" evidence="6">
    <location>
        <begin position="295"/>
        <end position="319"/>
    </location>
</feature>
<keyword evidence="4 6" id="KW-1133">Transmembrane helix</keyword>
<proteinExistence type="predicted"/>
<keyword evidence="2 6" id="KW-0812">Transmembrane</keyword>
<protein>
    <submittedName>
        <fullName evidence="7">FtsW/RodA/SpoVE family cell cycle protein</fullName>
    </submittedName>
</protein>
<evidence type="ECO:0000256" key="6">
    <source>
        <dbReference type="SAM" id="Phobius"/>
    </source>
</evidence>
<feature type="transmembrane region" description="Helical" evidence="6">
    <location>
        <begin position="149"/>
        <end position="168"/>
    </location>
</feature>
<accession>A0A9D1KXC7</accession>
<evidence type="ECO:0000256" key="2">
    <source>
        <dbReference type="ARBA" id="ARBA00022692"/>
    </source>
</evidence>
<dbReference type="PANTHER" id="PTHR30474:SF3">
    <property type="entry name" value="PEPTIDOGLYCAN GLYCOSYLTRANSFERASE RODA"/>
    <property type="match status" value="1"/>
</dbReference>
<dbReference type="EMBL" id="DVLT01000024">
    <property type="protein sequence ID" value="HIU02315.1"/>
    <property type="molecule type" value="Genomic_DNA"/>
</dbReference>
<dbReference type="InterPro" id="IPR001182">
    <property type="entry name" value="FtsW/RodA"/>
</dbReference>
<comment type="subcellular location">
    <subcellularLocation>
        <location evidence="1">Membrane</location>
        <topology evidence="1">Multi-pass membrane protein</topology>
    </subcellularLocation>
</comment>
<feature type="transmembrane region" description="Helical" evidence="6">
    <location>
        <begin position="180"/>
        <end position="203"/>
    </location>
</feature>
<dbReference type="GO" id="GO:0015648">
    <property type="term" value="F:lipid-linked peptidoglycan transporter activity"/>
    <property type="evidence" value="ECO:0007669"/>
    <property type="project" value="TreeGrafter"/>
</dbReference>
<feature type="transmembrane region" description="Helical" evidence="6">
    <location>
        <begin position="209"/>
        <end position="227"/>
    </location>
</feature>